<evidence type="ECO:0000313" key="2">
    <source>
        <dbReference type="Proteomes" id="UP000190135"/>
    </source>
</evidence>
<dbReference type="STRING" id="1365950.SAMN05428963_102129"/>
<keyword evidence="2" id="KW-1185">Reference proteome</keyword>
<dbReference type="OrthoDB" id="163426at2"/>
<protein>
    <submittedName>
        <fullName evidence="1">Putative redox-active protein (C_GCAxxG_C_C)</fullName>
    </submittedName>
</protein>
<name>A0A1T4MIA4_9HYPH</name>
<dbReference type="SUPFAM" id="SSF48695">
    <property type="entry name" value="Multiheme cytochromes"/>
    <property type="match status" value="1"/>
</dbReference>
<organism evidence="1 2">
    <name type="scientific">Consotaella salsifontis</name>
    <dbReference type="NCBI Taxonomy" id="1365950"/>
    <lineage>
        <taxon>Bacteria</taxon>
        <taxon>Pseudomonadati</taxon>
        <taxon>Pseudomonadota</taxon>
        <taxon>Alphaproteobacteria</taxon>
        <taxon>Hyphomicrobiales</taxon>
        <taxon>Aurantimonadaceae</taxon>
        <taxon>Consotaella</taxon>
    </lineage>
</organism>
<proteinExistence type="predicted"/>
<accession>A0A1T4MIA4</accession>
<dbReference type="InterPro" id="IPR010181">
    <property type="entry name" value="CGCAxxGCC_motif"/>
</dbReference>
<dbReference type="NCBIfam" id="NF045669">
    <property type="entry name" value="DVU1555_fam_CGA"/>
    <property type="match status" value="1"/>
</dbReference>
<dbReference type="Pfam" id="PF09719">
    <property type="entry name" value="C_GCAxxG_C_C"/>
    <property type="match status" value="1"/>
</dbReference>
<dbReference type="EMBL" id="FUXL01000002">
    <property type="protein sequence ID" value="SJZ66576.1"/>
    <property type="molecule type" value="Genomic_DNA"/>
</dbReference>
<reference evidence="1 2" key="1">
    <citation type="submission" date="2017-02" db="EMBL/GenBank/DDBJ databases">
        <authorList>
            <person name="Peterson S.W."/>
        </authorList>
    </citation>
    <scope>NUCLEOTIDE SEQUENCE [LARGE SCALE GENOMIC DNA]</scope>
    <source>
        <strain evidence="1 2">USBA 369</strain>
    </source>
</reference>
<dbReference type="InterPro" id="IPR036280">
    <property type="entry name" value="Multihaem_cyt_sf"/>
</dbReference>
<sequence>MQDSSFRTAELLLQGFKCSHVLMILALEAQGRSNPDLVRAMSGLALGMGQGFNCGALTGGCCVLGLYGGRSEREDADAPHFDAMLDDFSGWFNAYASDKFGGIDCADIMAFDERLKMQRCPALIADVWEKLSQTLADHGLDIAQAPEADGSAESGR</sequence>
<dbReference type="Proteomes" id="UP000190135">
    <property type="component" value="Unassembled WGS sequence"/>
</dbReference>
<gene>
    <name evidence="1" type="ORF">SAMN05428963_102129</name>
</gene>
<evidence type="ECO:0000313" key="1">
    <source>
        <dbReference type="EMBL" id="SJZ66576.1"/>
    </source>
</evidence>
<dbReference type="AlphaFoldDB" id="A0A1T4MIA4"/>
<dbReference type="RefSeq" id="WP_078706834.1">
    <property type="nucleotide sequence ID" value="NZ_FUXL01000002.1"/>
</dbReference>